<dbReference type="EMBL" id="JTHE03000039">
    <property type="protein sequence ID" value="MCM1982422.1"/>
    <property type="molecule type" value="Genomic_DNA"/>
</dbReference>
<evidence type="ECO:0000256" key="1">
    <source>
        <dbReference type="SAM" id="Phobius"/>
    </source>
</evidence>
<evidence type="ECO:0000313" key="3">
    <source>
        <dbReference type="EMBL" id="MCM1982422.1"/>
    </source>
</evidence>
<protein>
    <submittedName>
        <fullName evidence="3">DUF1206 domain-containing protein</fullName>
    </submittedName>
</protein>
<dbReference type="RefSeq" id="WP_166281150.1">
    <property type="nucleotide sequence ID" value="NZ_JTHE03000039.1"/>
</dbReference>
<feature type="transmembrane region" description="Helical" evidence="1">
    <location>
        <begin position="65"/>
        <end position="83"/>
    </location>
</feature>
<organism evidence="3 4">
    <name type="scientific">Lyngbya confervoides BDU141951</name>
    <dbReference type="NCBI Taxonomy" id="1574623"/>
    <lineage>
        <taxon>Bacteria</taxon>
        <taxon>Bacillati</taxon>
        <taxon>Cyanobacteriota</taxon>
        <taxon>Cyanophyceae</taxon>
        <taxon>Oscillatoriophycideae</taxon>
        <taxon>Oscillatoriales</taxon>
        <taxon>Microcoleaceae</taxon>
        <taxon>Lyngbya</taxon>
    </lineage>
</organism>
<comment type="caution">
    <text evidence="3">The sequence shown here is derived from an EMBL/GenBank/DDBJ whole genome shotgun (WGS) entry which is preliminary data.</text>
</comment>
<feature type="transmembrane region" description="Helical" evidence="1">
    <location>
        <begin position="202"/>
        <end position="222"/>
    </location>
</feature>
<feature type="domain" description="DUF1206" evidence="2">
    <location>
        <begin position="200"/>
        <end position="269"/>
    </location>
</feature>
<dbReference type="InterPro" id="IPR009597">
    <property type="entry name" value="DUF1206"/>
</dbReference>
<accession>A0ABD4T2F9</accession>
<sequence>MPPQPLPPGFAYGVRKLARLGYAAKGSVYFTAGILSGKAAFNWGGQAASSGGAIRAMGTQLPGRAVLGFIAFGLFSYALWRLVQALLDPEYGTPLALKNLAQRLGYAVNGLIYGGLGYTALRGFMGQAKGDRGDQSLQQWASLILSHPLGQWLLGTAGAFAIGLGFYYFYRALQKEFRKYLQLVQLSPQLEKWVIEVSRFGLTARGIVFVMIGTFLIQAAHYSDPSKVHSSEGILQVLDQTFYGSWLLGVVALGLVAYSIYMLIQAKYRRIEIQHK</sequence>
<keyword evidence="4" id="KW-1185">Reference proteome</keyword>
<feature type="domain" description="DUF1206" evidence="2">
    <location>
        <begin position="20"/>
        <end position="87"/>
    </location>
</feature>
<evidence type="ECO:0000259" key="2">
    <source>
        <dbReference type="Pfam" id="PF06724"/>
    </source>
</evidence>
<feature type="transmembrane region" description="Helical" evidence="1">
    <location>
        <begin position="104"/>
        <end position="121"/>
    </location>
</feature>
<reference evidence="3 4" key="1">
    <citation type="journal article" date="2015" name="Genome Announc.">
        <title>Draft Genome Sequence of Filamentous Marine Cyanobacterium Lyngbya confervoides Strain BDU141951.</title>
        <authorList>
            <person name="Chandrababunaidu M.M."/>
            <person name="Sen D."/>
            <person name="Tripathy S."/>
        </authorList>
    </citation>
    <scope>NUCLEOTIDE SEQUENCE [LARGE SCALE GENOMIC DNA]</scope>
    <source>
        <strain evidence="3 4">BDU141951</strain>
    </source>
</reference>
<keyword evidence="1" id="KW-0812">Transmembrane</keyword>
<gene>
    <name evidence="3" type="ORF">QQ91_0006220</name>
</gene>
<feature type="domain" description="DUF1206" evidence="2">
    <location>
        <begin position="104"/>
        <end position="173"/>
    </location>
</feature>
<keyword evidence="1" id="KW-1133">Transmembrane helix</keyword>
<dbReference type="Pfam" id="PF06724">
    <property type="entry name" value="DUF1206"/>
    <property type="match status" value="3"/>
</dbReference>
<name>A0ABD4T2F9_9CYAN</name>
<dbReference type="AlphaFoldDB" id="A0ABD4T2F9"/>
<feature type="transmembrane region" description="Helical" evidence="1">
    <location>
        <begin position="149"/>
        <end position="170"/>
    </location>
</feature>
<keyword evidence="1" id="KW-0472">Membrane</keyword>
<proteinExistence type="predicted"/>
<dbReference type="Proteomes" id="UP000031561">
    <property type="component" value="Unassembled WGS sequence"/>
</dbReference>
<feature type="transmembrane region" description="Helical" evidence="1">
    <location>
        <begin position="242"/>
        <end position="264"/>
    </location>
</feature>
<evidence type="ECO:0000313" key="4">
    <source>
        <dbReference type="Proteomes" id="UP000031561"/>
    </source>
</evidence>